<comment type="caution">
    <text evidence="3">The sequence shown here is derived from an EMBL/GenBank/DDBJ whole genome shotgun (WGS) entry which is preliminary data.</text>
</comment>
<evidence type="ECO:0000259" key="2">
    <source>
        <dbReference type="PROSITE" id="PS50966"/>
    </source>
</evidence>
<dbReference type="Pfam" id="PF04434">
    <property type="entry name" value="SWIM"/>
    <property type="match status" value="1"/>
</dbReference>
<sequence>MTISQVGAEFGSWTAARITALAPDATSLTAARKLRGRWSGTGRHAAALWGLCRGSGAEPYQTIVDLSGPAYKCTCPSRKFPCKHALGLLLAWSEGEIPEASATAAFAADWLATRAARAAKPAAASPRTPNAATAEQRRTRVSAGLADLDIWLGDQVRTGLAQSDRSYRALESVAARMVDAQAPGVANALRQLARNVVIRPDWPALLLREYARLHLLATAHRRLDALPAELADRVRAHIGYPTTAETVRTAQPPIRDHWMVLGRRVSEEERLHTRRTWLRGRGTGRWALIVDHSFGSPDFPADVPVPGWQLDAELHYYPGTAPLRALWGEKHGAPVPFTTIPAAGSIEAALTEHAAALGADPWLRSWPVLLSEVAPVVVEDRWFVAESDGAALPLARTADAPWRLCGLSGGHPLTVIGEWTVDGLAPVSAFAAAEIIDIAAEAIGGSTGEPAAELLSVALLGTARRTVDPEQLPEPVAAAVAAGTGDSAEALLDTTIAYDLYRRGGVSPTAVTLPEPAPDDPRPRLPARAAARLARMLAEGSPFLAEWFDIVAPREVRAPDALCSLLLDQAKTRATLREPLLRLAGARGRWLAGRNPQWRNLVRAEADDASAWSHGRPIERRAWLTALRERDPKAARETLSGSWRAEPGSARADLLAVLADRLTGDDEPLLESALDDPRADVRRVAADLLARLPESALAERMRQRAARWITLRDYRLVVDLPAALDDSARRDGLADRTTDTPYRADGVPDIAAEWLRRLVAATPLRHWDELFAEPERALTVPMDDRVLGPMFAGWADAARSQREPRWAAVLFEVLTTTPTLGTDLEVRRELFGLLPLDERVRRLRQLDSSWLAEAELLIAAVPRPWPMPLAEHVTRLLFDRAQLAAARPGAPGLSPASYRTLFHVAALNFPVEAAAVVTRTARRCPDPYWQNTFDQLANDLSERTMMLEELQ</sequence>
<keyword evidence="1" id="KW-0862">Zinc</keyword>
<dbReference type="Proteomes" id="UP000254869">
    <property type="component" value="Unassembled WGS sequence"/>
</dbReference>
<dbReference type="InterPro" id="IPR007527">
    <property type="entry name" value="Znf_SWIM"/>
</dbReference>
<name>A0A370ID91_9NOCA</name>
<feature type="domain" description="SWIM-type" evidence="2">
    <location>
        <begin position="60"/>
        <end position="93"/>
    </location>
</feature>
<evidence type="ECO:0000313" key="3">
    <source>
        <dbReference type="EMBL" id="RDI68678.1"/>
    </source>
</evidence>
<dbReference type="AlphaFoldDB" id="A0A370ID91"/>
<accession>A0A370ID91</accession>
<dbReference type="STRING" id="1210086.GCA_001613105_00062"/>
<keyword evidence="1" id="KW-0479">Metal-binding</keyword>
<organism evidence="3 4">
    <name type="scientific">Nocardia pseudobrasiliensis</name>
    <dbReference type="NCBI Taxonomy" id="45979"/>
    <lineage>
        <taxon>Bacteria</taxon>
        <taxon>Bacillati</taxon>
        <taxon>Actinomycetota</taxon>
        <taxon>Actinomycetes</taxon>
        <taxon>Mycobacteriales</taxon>
        <taxon>Nocardiaceae</taxon>
        <taxon>Nocardia</taxon>
    </lineage>
</organism>
<dbReference type="PROSITE" id="PS50966">
    <property type="entry name" value="ZF_SWIM"/>
    <property type="match status" value="1"/>
</dbReference>
<dbReference type="RefSeq" id="WP_245996866.1">
    <property type="nucleotide sequence ID" value="NZ_QQBC01000001.1"/>
</dbReference>
<dbReference type="InterPro" id="IPR043746">
    <property type="entry name" value="DUF5691"/>
</dbReference>
<dbReference type="Pfam" id="PF18944">
    <property type="entry name" value="DUF5691"/>
    <property type="match status" value="1"/>
</dbReference>
<protein>
    <submittedName>
        <fullName evidence="3">SWIM zinc finger protein</fullName>
    </submittedName>
</protein>
<keyword evidence="4" id="KW-1185">Reference proteome</keyword>
<dbReference type="EMBL" id="QQBC01000001">
    <property type="protein sequence ID" value="RDI68678.1"/>
    <property type="molecule type" value="Genomic_DNA"/>
</dbReference>
<evidence type="ECO:0000256" key="1">
    <source>
        <dbReference type="PROSITE-ProRule" id="PRU00325"/>
    </source>
</evidence>
<keyword evidence="1" id="KW-0863">Zinc-finger</keyword>
<evidence type="ECO:0000313" key="4">
    <source>
        <dbReference type="Proteomes" id="UP000254869"/>
    </source>
</evidence>
<proteinExistence type="predicted"/>
<gene>
    <name evidence="3" type="ORF">DFR76_101213</name>
</gene>
<dbReference type="GO" id="GO:0008270">
    <property type="term" value="F:zinc ion binding"/>
    <property type="evidence" value="ECO:0007669"/>
    <property type="project" value="UniProtKB-KW"/>
</dbReference>
<reference evidence="3 4" key="1">
    <citation type="submission" date="2018-07" db="EMBL/GenBank/DDBJ databases">
        <title>Genomic Encyclopedia of Type Strains, Phase IV (KMG-IV): sequencing the most valuable type-strain genomes for metagenomic binning, comparative biology and taxonomic classification.</title>
        <authorList>
            <person name="Goeker M."/>
        </authorList>
    </citation>
    <scope>NUCLEOTIDE SEQUENCE [LARGE SCALE GENOMIC DNA]</scope>
    <source>
        <strain evidence="3 4">DSM 44290</strain>
    </source>
</reference>